<evidence type="ECO:0000313" key="8">
    <source>
        <dbReference type="Proteomes" id="UP000019373"/>
    </source>
</evidence>
<evidence type="ECO:0000256" key="1">
    <source>
        <dbReference type="ARBA" id="ARBA00004173"/>
    </source>
</evidence>
<dbReference type="Pfam" id="PF00472">
    <property type="entry name" value="RF-1"/>
    <property type="match status" value="1"/>
</dbReference>
<dbReference type="InterPro" id="IPR052405">
    <property type="entry name" value="Mito_Transl_Release_Factor"/>
</dbReference>
<dbReference type="AlphaFoldDB" id="U1GGW9"/>
<dbReference type="PANTHER" id="PTHR46203:SF1">
    <property type="entry name" value="MITOCHONDRIAL TRANSLATION RELEASE FACTOR IN RESCUE"/>
    <property type="match status" value="1"/>
</dbReference>
<feature type="compositionally biased region" description="Basic and acidic residues" evidence="5">
    <location>
        <begin position="121"/>
        <end position="135"/>
    </location>
</feature>
<evidence type="ECO:0000259" key="6">
    <source>
        <dbReference type="Pfam" id="PF00472"/>
    </source>
</evidence>
<dbReference type="SUPFAM" id="SSF75620">
    <property type="entry name" value="Release factor"/>
    <property type="match status" value="1"/>
</dbReference>
<keyword evidence="4" id="KW-0496">Mitochondrion</keyword>
<dbReference type="FunFam" id="3.30.160.20:FF:000065">
    <property type="entry name" value="Peptidyl-tRNA hydrolase domain protein"/>
    <property type="match status" value="1"/>
</dbReference>
<gene>
    <name evidence="7" type="ORF">EPUS_03311</name>
</gene>
<name>U1GGW9_ENDPU</name>
<organism evidence="7 8">
    <name type="scientific">Endocarpon pusillum (strain Z07020 / HMAS-L-300199)</name>
    <name type="common">Lichen-forming fungus</name>
    <dbReference type="NCBI Taxonomy" id="1263415"/>
    <lineage>
        <taxon>Eukaryota</taxon>
        <taxon>Fungi</taxon>
        <taxon>Dikarya</taxon>
        <taxon>Ascomycota</taxon>
        <taxon>Pezizomycotina</taxon>
        <taxon>Eurotiomycetes</taxon>
        <taxon>Chaetothyriomycetidae</taxon>
        <taxon>Verrucariales</taxon>
        <taxon>Verrucariaceae</taxon>
        <taxon>Endocarpon</taxon>
    </lineage>
</organism>
<feature type="compositionally biased region" description="Basic and acidic residues" evidence="5">
    <location>
        <begin position="163"/>
        <end position="179"/>
    </location>
</feature>
<sequence length="204" mass="22933">MLPSPDSLWSLPSHLPPSNHSDYVYSNGMITSYLRTGFTRLLRREHHPGCHDPPTHHGDLHHVYLKGSGPGGQKINKTNSAVQITHIPTGIVVKSQATRSRSQNYKIARQILAEKIEHLEKGGESRLSKKVEKTGTQKRSREKKARRKYRALEAAKNGQVEDDDRREPGSHAEAVREESGDPVACHGKNRSQEERKTREDNVGI</sequence>
<evidence type="ECO:0000256" key="5">
    <source>
        <dbReference type="SAM" id="MobiDB-lite"/>
    </source>
</evidence>
<dbReference type="HOGENOM" id="CLU_1343231_0_0_1"/>
<proteinExistence type="inferred from homology"/>
<dbReference type="OrthoDB" id="277888at2759"/>
<protein>
    <recommendedName>
        <fullName evidence="6">Prokaryotic-type class I peptide chain release factors domain-containing protein</fullName>
    </recommendedName>
</protein>
<dbReference type="GeneID" id="19238356"/>
<accession>U1GGW9</accession>
<dbReference type="EMBL" id="KE721267">
    <property type="protein sequence ID" value="ERF71031.1"/>
    <property type="molecule type" value="Genomic_DNA"/>
</dbReference>
<feature type="region of interest" description="Disordered" evidence="5">
    <location>
        <begin position="121"/>
        <end position="204"/>
    </location>
</feature>
<dbReference type="GO" id="GO:0032543">
    <property type="term" value="P:mitochondrial translation"/>
    <property type="evidence" value="ECO:0007669"/>
    <property type="project" value="UniProtKB-ARBA"/>
</dbReference>
<dbReference type="eggNOG" id="KOG2726">
    <property type="taxonomic scope" value="Eukaryota"/>
</dbReference>
<evidence type="ECO:0000256" key="3">
    <source>
        <dbReference type="ARBA" id="ARBA00022946"/>
    </source>
</evidence>
<feature type="compositionally biased region" description="Basic and acidic residues" evidence="5">
    <location>
        <begin position="190"/>
        <end position="204"/>
    </location>
</feature>
<evidence type="ECO:0000256" key="2">
    <source>
        <dbReference type="ARBA" id="ARBA00010835"/>
    </source>
</evidence>
<keyword evidence="8" id="KW-1185">Reference proteome</keyword>
<feature type="domain" description="Prokaryotic-type class I peptide chain release factors" evidence="6">
    <location>
        <begin position="59"/>
        <end position="151"/>
    </location>
</feature>
<dbReference type="RefSeq" id="XP_007803325.1">
    <property type="nucleotide sequence ID" value="XM_007805134.1"/>
</dbReference>
<reference evidence="8" key="1">
    <citation type="journal article" date="2014" name="BMC Genomics">
        <title>Genome characteristics reveal the impact of lichenization on lichen-forming fungus Endocarpon pusillum Hedwig (Verrucariales, Ascomycota).</title>
        <authorList>
            <person name="Wang Y.-Y."/>
            <person name="Liu B."/>
            <person name="Zhang X.-Y."/>
            <person name="Zhou Q.-M."/>
            <person name="Zhang T."/>
            <person name="Li H."/>
            <person name="Yu Y.-F."/>
            <person name="Zhang X.-L."/>
            <person name="Hao X.-Y."/>
            <person name="Wang M."/>
            <person name="Wang L."/>
            <person name="Wei J.-C."/>
        </authorList>
    </citation>
    <scope>NUCLEOTIDE SEQUENCE [LARGE SCALE GENOMIC DNA]</scope>
    <source>
        <strain evidence="8">Z07020 / HMAS-L-300199</strain>
    </source>
</reference>
<dbReference type="InterPro" id="IPR000352">
    <property type="entry name" value="Pep_chain_release_fac_I"/>
</dbReference>
<comment type="subcellular location">
    <subcellularLocation>
        <location evidence="1">Mitochondrion</location>
    </subcellularLocation>
</comment>
<feature type="compositionally biased region" description="Basic residues" evidence="5">
    <location>
        <begin position="136"/>
        <end position="149"/>
    </location>
</feature>
<dbReference type="Proteomes" id="UP000019373">
    <property type="component" value="Unassembled WGS sequence"/>
</dbReference>
<comment type="similarity">
    <text evidence="2">Belongs to the prokaryotic/mitochondrial release factor family.</text>
</comment>
<dbReference type="GO" id="GO:0003747">
    <property type="term" value="F:translation release factor activity"/>
    <property type="evidence" value="ECO:0007669"/>
    <property type="project" value="InterPro"/>
</dbReference>
<dbReference type="GO" id="GO:0005739">
    <property type="term" value="C:mitochondrion"/>
    <property type="evidence" value="ECO:0007669"/>
    <property type="project" value="UniProtKB-SubCell"/>
</dbReference>
<dbReference type="Gene3D" id="3.30.160.20">
    <property type="match status" value="1"/>
</dbReference>
<dbReference type="PANTHER" id="PTHR46203">
    <property type="entry name" value="PROBABLE PEPTIDE CHAIN RELEASE FACTOR C12ORF65"/>
    <property type="match status" value="1"/>
</dbReference>
<evidence type="ECO:0000313" key="7">
    <source>
        <dbReference type="EMBL" id="ERF71031.1"/>
    </source>
</evidence>
<keyword evidence="3" id="KW-0809">Transit peptide</keyword>
<dbReference type="InterPro" id="IPR045853">
    <property type="entry name" value="Pep_chain_release_fac_I_sf"/>
</dbReference>
<evidence type="ECO:0000256" key="4">
    <source>
        <dbReference type="ARBA" id="ARBA00023128"/>
    </source>
</evidence>